<name>A0A1F6EV08_9BACT</name>
<dbReference type="AlphaFoldDB" id="A0A1F6EV08"/>
<evidence type="ECO:0000259" key="1">
    <source>
        <dbReference type="SMART" id="SM01321"/>
    </source>
</evidence>
<dbReference type="Pfam" id="PF01797">
    <property type="entry name" value="Y1_Tnp"/>
    <property type="match status" value="1"/>
</dbReference>
<protein>
    <recommendedName>
        <fullName evidence="1">Transposase IS200-like domain-containing protein</fullName>
    </recommendedName>
</protein>
<dbReference type="Proteomes" id="UP000177215">
    <property type="component" value="Unassembled WGS sequence"/>
</dbReference>
<dbReference type="PANTHER" id="PTHR34322:SF2">
    <property type="entry name" value="TRANSPOSASE IS200-LIKE DOMAIN-CONTAINING PROTEIN"/>
    <property type="match status" value="1"/>
</dbReference>
<dbReference type="PANTHER" id="PTHR34322">
    <property type="entry name" value="TRANSPOSASE, Y1_TNP DOMAIN-CONTAINING"/>
    <property type="match status" value="1"/>
</dbReference>
<accession>A0A1F6EV08</accession>
<evidence type="ECO:0000313" key="3">
    <source>
        <dbReference type="Proteomes" id="UP000177215"/>
    </source>
</evidence>
<reference evidence="2 3" key="1">
    <citation type="journal article" date="2016" name="Nat. Commun.">
        <title>Thousands of microbial genomes shed light on interconnected biogeochemical processes in an aquifer system.</title>
        <authorList>
            <person name="Anantharaman K."/>
            <person name="Brown C.T."/>
            <person name="Hug L.A."/>
            <person name="Sharon I."/>
            <person name="Castelle C.J."/>
            <person name="Probst A.J."/>
            <person name="Thomas B.C."/>
            <person name="Singh A."/>
            <person name="Wilkins M.J."/>
            <person name="Karaoz U."/>
            <person name="Brodie E.L."/>
            <person name="Williams K.H."/>
            <person name="Hubbard S.S."/>
            <person name="Banfield J.F."/>
        </authorList>
    </citation>
    <scope>NUCLEOTIDE SEQUENCE [LARGE SCALE GENOMIC DNA]</scope>
</reference>
<comment type="caution">
    <text evidence="2">The sequence shown here is derived from an EMBL/GenBank/DDBJ whole genome shotgun (WGS) entry which is preliminary data.</text>
</comment>
<gene>
    <name evidence="2" type="ORF">A3B35_02525</name>
</gene>
<dbReference type="GO" id="GO:0004803">
    <property type="term" value="F:transposase activity"/>
    <property type="evidence" value="ECO:0007669"/>
    <property type="project" value="InterPro"/>
</dbReference>
<dbReference type="GO" id="GO:0006313">
    <property type="term" value="P:DNA transposition"/>
    <property type="evidence" value="ECO:0007669"/>
    <property type="project" value="InterPro"/>
</dbReference>
<feature type="domain" description="Transposase IS200-like" evidence="1">
    <location>
        <begin position="1"/>
        <end position="138"/>
    </location>
</feature>
<dbReference type="GO" id="GO:0003677">
    <property type="term" value="F:DNA binding"/>
    <property type="evidence" value="ECO:0007669"/>
    <property type="project" value="InterPro"/>
</dbReference>
<organism evidence="2 3">
    <name type="scientific">Candidatus Kaiserbacteria bacterium RIFCSPLOWO2_01_FULL_54_24</name>
    <dbReference type="NCBI Taxonomy" id="1798515"/>
    <lineage>
        <taxon>Bacteria</taxon>
        <taxon>Candidatus Kaiseribacteriota</taxon>
    </lineage>
</organism>
<dbReference type="EMBL" id="MFMC01000016">
    <property type="protein sequence ID" value="OGG77467.1"/>
    <property type="molecule type" value="Genomic_DNA"/>
</dbReference>
<dbReference type="Gene3D" id="3.30.70.1290">
    <property type="entry name" value="Transposase IS200-like"/>
    <property type="match status" value="1"/>
</dbReference>
<proteinExistence type="predicted"/>
<evidence type="ECO:0000313" key="2">
    <source>
        <dbReference type="EMBL" id="OGG77467.1"/>
    </source>
</evidence>
<dbReference type="InterPro" id="IPR036515">
    <property type="entry name" value="Transposase_17_sf"/>
</dbReference>
<dbReference type="STRING" id="1798515.A3B35_02525"/>
<sequence length="221" mass="26229">MELYHVLNRGTEKRDIFMDDRDRARFVHDLFEFNDTKPASNVSYSFKKIMDVAHPYIERERIVDLHAWCLMRNHYHLLVSERKDGGVTSFMRKLNTGYTNYFNERYKRGGVLFQGRTKKVLIHSQAHFLHIIHYIHLNPLDYVPGAREWRNGRVADTTTAKKRLEQYRWSSFLDYSGKKNFPSVLYPDFFRDAIGDVGKETLKYLGKSHADDDTLPTRFLE</sequence>
<dbReference type="InterPro" id="IPR002686">
    <property type="entry name" value="Transposase_17"/>
</dbReference>
<dbReference type="SMART" id="SM01321">
    <property type="entry name" value="Y1_Tnp"/>
    <property type="match status" value="1"/>
</dbReference>
<dbReference type="SUPFAM" id="SSF143422">
    <property type="entry name" value="Transposase IS200-like"/>
    <property type="match status" value="1"/>
</dbReference>